<dbReference type="SUPFAM" id="SSF56349">
    <property type="entry name" value="DNA breaking-rejoining enzymes"/>
    <property type="match status" value="1"/>
</dbReference>
<reference evidence="2 3" key="1">
    <citation type="submission" date="2020-08" db="EMBL/GenBank/DDBJ databases">
        <title>Genemic of Streptomyces polyaspartic.</title>
        <authorList>
            <person name="Liu W."/>
        </authorList>
    </citation>
    <scope>NUCLEOTIDE SEQUENCE [LARGE SCALE GENOMIC DNA]</scope>
    <source>
        <strain evidence="2 3">TRM66268-LWL</strain>
    </source>
</reference>
<evidence type="ECO:0000256" key="1">
    <source>
        <dbReference type="ARBA" id="ARBA00023172"/>
    </source>
</evidence>
<dbReference type="Gene3D" id="1.10.443.10">
    <property type="entry name" value="Intergrase catalytic core"/>
    <property type="match status" value="1"/>
</dbReference>
<accession>A0ABR7SF85</accession>
<keyword evidence="1" id="KW-0233">DNA recombination</keyword>
<evidence type="ECO:0000313" key="3">
    <source>
        <dbReference type="Proteomes" id="UP000642284"/>
    </source>
</evidence>
<evidence type="ECO:0008006" key="4">
    <source>
        <dbReference type="Google" id="ProtNLM"/>
    </source>
</evidence>
<organism evidence="2 3">
    <name type="scientific">Streptomyces polyasparticus</name>
    <dbReference type="NCBI Taxonomy" id="2767826"/>
    <lineage>
        <taxon>Bacteria</taxon>
        <taxon>Bacillati</taxon>
        <taxon>Actinomycetota</taxon>
        <taxon>Actinomycetes</taxon>
        <taxon>Kitasatosporales</taxon>
        <taxon>Streptomycetaceae</taxon>
        <taxon>Streptomyces</taxon>
    </lineage>
</organism>
<sequence length="67" mass="7494">MEIPKGTVLYGLRCYFASSCLSHGIRITDVAEWMGHRSAEITFRTYRNLMQGSRSRAASVLNLDLAA</sequence>
<dbReference type="Proteomes" id="UP000642284">
    <property type="component" value="Unassembled WGS sequence"/>
</dbReference>
<gene>
    <name evidence="2" type="ORF">H9Y04_14880</name>
</gene>
<dbReference type="EMBL" id="JACTVJ010000006">
    <property type="protein sequence ID" value="MBC9713854.1"/>
    <property type="molecule type" value="Genomic_DNA"/>
</dbReference>
<keyword evidence="3" id="KW-1185">Reference proteome</keyword>
<proteinExistence type="predicted"/>
<dbReference type="RefSeq" id="WP_187814289.1">
    <property type="nucleotide sequence ID" value="NZ_JACTVJ010000006.1"/>
</dbReference>
<dbReference type="InterPro" id="IPR011010">
    <property type="entry name" value="DNA_brk_join_enz"/>
</dbReference>
<comment type="caution">
    <text evidence="2">The sequence shown here is derived from an EMBL/GenBank/DDBJ whole genome shotgun (WGS) entry which is preliminary data.</text>
</comment>
<evidence type="ECO:0000313" key="2">
    <source>
        <dbReference type="EMBL" id="MBC9713854.1"/>
    </source>
</evidence>
<protein>
    <recommendedName>
        <fullName evidence="4">Tyr recombinase domain-containing protein</fullName>
    </recommendedName>
</protein>
<name>A0ABR7SF85_9ACTN</name>
<dbReference type="InterPro" id="IPR013762">
    <property type="entry name" value="Integrase-like_cat_sf"/>
</dbReference>